<keyword evidence="6" id="KW-0804">Transcription</keyword>
<evidence type="ECO:0000256" key="6">
    <source>
        <dbReference type="ARBA" id="ARBA00023163"/>
    </source>
</evidence>
<evidence type="ECO:0000256" key="1">
    <source>
        <dbReference type="ARBA" id="ARBA00022723"/>
    </source>
</evidence>
<evidence type="ECO:0000256" key="3">
    <source>
        <dbReference type="ARBA" id="ARBA00022833"/>
    </source>
</evidence>
<dbReference type="AlphaFoldDB" id="A0A6A3CBV2"/>
<dbReference type="Gene3D" id="3.30.50.10">
    <property type="entry name" value="Erythroid Transcription Factor GATA-1, subunit A"/>
    <property type="match status" value="1"/>
</dbReference>
<dbReference type="Proteomes" id="UP000436088">
    <property type="component" value="Unassembled WGS sequence"/>
</dbReference>
<evidence type="ECO:0000256" key="5">
    <source>
        <dbReference type="ARBA" id="ARBA00023125"/>
    </source>
</evidence>
<dbReference type="PANTHER" id="PTHR47255:SF4">
    <property type="entry name" value="GATA ZINC FINGER DOMAIN-CONTAINING PROTEIN 12"/>
    <property type="match status" value="1"/>
</dbReference>
<dbReference type="Pfam" id="PF00320">
    <property type="entry name" value="GATA"/>
    <property type="match status" value="1"/>
</dbReference>
<evidence type="ECO:0000256" key="4">
    <source>
        <dbReference type="ARBA" id="ARBA00023015"/>
    </source>
</evidence>
<name>A0A6A3CBV2_HIBSY</name>
<evidence type="ECO:0000313" key="10">
    <source>
        <dbReference type="Proteomes" id="UP000436088"/>
    </source>
</evidence>
<dbReference type="GO" id="GO:0006355">
    <property type="term" value="P:regulation of DNA-templated transcription"/>
    <property type="evidence" value="ECO:0007669"/>
    <property type="project" value="InterPro"/>
</dbReference>
<accession>A0A6A3CBV2</accession>
<gene>
    <name evidence="9" type="ORF">F3Y22_tig00007179pilonHSYRG00014</name>
</gene>
<dbReference type="PROSITE" id="PS50114">
    <property type="entry name" value="GATA_ZN_FINGER_2"/>
    <property type="match status" value="1"/>
</dbReference>
<evidence type="ECO:0000256" key="2">
    <source>
        <dbReference type="ARBA" id="ARBA00022771"/>
    </source>
</evidence>
<evidence type="ECO:0000256" key="7">
    <source>
        <dbReference type="PROSITE-ProRule" id="PRU00094"/>
    </source>
</evidence>
<keyword evidence="10" id="KW-1185">Reference proteome</keyword>
<dbReference type="InterPro" id="IPR000679">
    <property type="entry name" value="Znf_GATA"/>
</dbReference>
<comment type="caution">
    <text evidence="9">The sequence shown here is derived from an EMBL/GenBank/DDBJ whole genome shotgun (WGS) entry which is preliminary data.</text>
</comment>
<keyword evidence="2 7" id="KW-0863">Zinc-finger</keyword>
<dbReference type="PROSITE" id="PS00344">
    <property type="entry name" value="GATA_ZN_FINGER_1"/>
    <property type="match status" value="1"/>
</dbReference>
<organism evidence="9 10">
    <name type="scientific">Hibiscus syriacus</name>
    <name type="common">Rose of Sharon</name>
    <dbReference type="NCBI Taxonomy" id="106335"/>
    <lineage>
        <taxon>Eukaryota</taxon>
        <taxon>Viridiplantae</taxon>
        <taxon>Streptophyta</taxon>
        <taxon>Embryophyta</taxon>
        <taxon>Tracheophyta</taxon>
        <taxon>Spermatophyta</taxon>
        <taxon>Magnoliopsida</taxon>
        <taxon>eudicotyledons</taxon>
        <taxon>Gunneridae</taxon>
        <taxon>Pentapetalae</taxon>
        <taxon>rosids</taxon>
        <taxon>malvids</taxon>
        <taxon>Malvales</taxon>
        <taxon>Malvaceae</taxon>
        <taxon>Malvoideae</taxon>
        <taxon>Hibiscus</taxon>
    </lineage>
</organism>
<keyword evidence="3" id="KW-0862">Zinc</keyword>
<proteinExistence type="predicted"/>
<dbReference type="GO" id="GO:0043565">
    <property type="term" value="F:sequence-specific DNA binding"/>
    <property type="evidence" value="ECO:0007669"/>
    <property type="project" value="InterPro"/>
</dbReference>
<dbReference type="InterPro" id="IPR052138">
    <property type="entry name" value="GATA_ZnFinger_Domain"/>
</dbReference>
<dbReference type="EMBL" id="VEPZ02000377">
    <property type="protein sequence ID" value="KAE8726226.1"/>
    <property type="molecule type" value="Genomic_DNA"/>
</dbReference>
<evidence type="ECO:0000313" key="9">
    <source>
        <dbReference type="EMBL" id="KAE8726226.1"/>
    </source>
</evidence>
<dbReference type="PANTHER" id="PTHR47255">
    <property type="entry name" value="GATA TRANSCRIPTION FACTOR 22-RELATED"/>
    <property type="match status" value="1"/>
</dbReference>
<dbReference type="OrthoDB" id="2162994at2759"/>
<keyword evidence="1" id="KW-0479">Metal-binding</keyword>
<feature type="domain" description="GATA-type" evidence="8">
    <location>
        <begin position="168"/>
        <end position="207"/>
    </location>
</feature>
<dbReference type="CDD" id="cd00202">
    <property type="entry name" value="ZnF_GATA"/>
    <property type="match status" value="1"/>
</dbReference>
<keyword evidence="5" id="KW-0238">DNA-binding</keyword>
<dbReference type="SUPFAM" id="SSF57716">
    <property type="entry name" value="Glucocorticoid receptor-like (DNA-binding domain)"/>
    <property type="match status" value="1"/>
</dbReference>
<dbReference type="SMART" id="SM00401">
    <property type="entry name" value="ZnF_GATA"/>
    <property type="match status" value="1"/>
</dbReference>
<protein>
    <submittedName>
        <fullName evidence="9">GATA transcription factor 23</fullName>
    </submittedName>
</protein>
<reference evidence="9" key="1">
    <citation type="submission" date="2019-09" db="EMBL/GenBank/DDBJ databases">
        <title>Draft genome information of white flower Hibiscus syriacus.</title>
        <authorList>
            <person name="Kim Y.-M."/>
        </authorList>
    </citation>
    <scope>NUCLEOTIDE SEQUENCE [LARGE SCALE GENOMIC DNA]</scope>
    <source>
        <strain evidence="9">YM2019G1</strain>
    </source>
</reference>
<dbReference type="InterPro" id="IPR013088">
    <property type="entry name" value="Znf_NHR/GATA"/>
</dbReference>
<dbReference type="GO" id="GO:0008270">
    <property type="term" value="F:zinc ion binding"/>
    <property type="evidence" value="ECO:0007669"/>
    <property type="project" value="UniProtKB-KW"/>
</dbReference>
<evidence type="ECO:0000259" key="8">
    <source>
        <dbReference type="PROSITE" id="PS50114"/>
    </source>
</evidence>
<sequence>MTSSNCYSSLYPFSLDLNEDDKHQQHHFFTLKSQPSSSSSSSSLTCPTFFNPTVQNQADSCQRESQEFPYQQDQAKIHVPQDGDSALKLSIRKNEERIESDDHHHEDSSYKWMPSKMRILRKMMSSERSDLSKSSMETKLEDLKVQINQLSSSPDNTSYSSYNNKNNNSPIRVCTDCNTTKTPLWRSGPRGPKSLCNACGIRQRKAGRALAAAATASNGAIVEAETTTSVKSTKVQNKAKRSSNGCVAKLKNTTKCKLSSQSQGRRKKLCFEDLRVILSKNSTFHRVFPQDEKEAAILLMALSHGLDG</sequence>
<keyword evidence="4" id="KW-0805">Transcription regulation</keyword>